<protein>
    <submittedName>
        <fullName evidence="1">Uncharacterized protein</fullName>
    </submittedName>
</protein>
<proteinExistence type="predicted"/>
<evidence type="ECO:0000313" key="1">
    <source>
        <dbReference type="EMBL" id="MBM9509157.1"/>
    </source>
</evidence>
<dbReference type="RefSeq" id="WP_205361885.1">
    <property type="nucleotide sequence ID" value="NZ_JADKYB010000023.1"/>
</dbReference>
<evidence type="ECO:0000313" key="2">
    <source>
        <dbReference type="Proteomes" id="UP000749040"/>
    </source>
</evidence>
<dbReference type="EMBL" id="JADKYB010000023">
    <property type="protein sequence ID" value="MBM9509157.1"/>
    <property type="molecule type" value="Genomic_DNA"/>
</dbReference>
<reference evidence="1 2" key="1">
    <citation type="submission" date="2021-01" db="EMBL/GenBank/DDBJ databases">
        <title>Streptomyces acididurans sp. nov., isolated from a peat swamp forest soil.</title>
        <authorList>
            <person name="Chantavorakit T."/>
            <person name="Duangmal K."/>
        </authorList>
    </citation>
    <scope>NUCLEOTIDE SEQUENCE [LARGE SCALE GENOMIC DNA]</scope>
    <source>
        <strain evidence="1 2">KK5PA1</strain>
    </source>
</reference>
<keyword evidence="2" id="KW-1185">Reference proteome</keyword>
<organism evidence="1 2">
    <name type="scientific">Actinacidiphila acididurans</name>
    <dbReference type="NCBI Taxonomy" id="2784346"/>
    <lineage>
        <taxon>Bacteria</taxon>
        <taxon>Bacillati</taxon>
        <taxon>Actinomycetota</taxon>
        <taxon>Actinomycetes</taxon>
        <taxon>Kitasatosporales</taxon>
        <taxon>Streptomycetaceae</taxon>
        <taxon>Actinacidiphila</taxon>
    </lineage>
</organism>
<accession>A0ABS2U1D7</accession>
<sequence>MSTTVNVCVPGSVTPAQLVETLSHVGEVRPREDGALAVVRDVPAESVSVYPDTSPRPDELYEPEELALIRSHVGADYLSYGISYRNRPLAKEIVLAMARSWPMALDIEQSCFGTGADYIARLAKRPNWTGLDGPQWWQSKWSFRRDRPKEGAAARVAESWSARAVPIDALLRADGTGQEAVWPGASGEERFDLGPALDLAELLADGTEYLMYLDRRPEGIAELPDGSGYVCCGGGDTRWDGFFARLDSEGNLVWVVTLGSSHPFVRAEVEGSLACFTNDEGHFLLIDLTDPRFA</sequence>
<name>A0ABS2U1D7_9ACTN</name>
<comment type="caution">
    <text evidence="1">The sequence shown here is derived from an EMBL/GenBank/DDBJ whole genome shotgun (WGS) entry which is preliminary data.</text>
</comment>
<gene>
    <name evidence="1" type="ORF">ITX44_32340</name>
</gene>
<dbReference type="Proteomes" id="UP000749040">
    <property type="component" value="Unassembled WGS sequence"/>
</dbReference>